<dbReference type="KEGG" id="nev:NTE_02642"/>
<protein>
    <submittedName>
        <fullName evidence="1">Uncharacterized protein (ATP-grasp superfamily)</fullName>
    </submittedName>
</protein>
<dbReference type="Pfam" id="PF09754">
    <property type="entry name" value="PAC2"/>
    <property type="match status" value="1"/>
</dbReference>
<dbReference type="InterPro" id="IPR019151">
    <property type="entry name" value="Proteasome_assmbl_chaperone_2"/>
</dbReference>
<dbReference type="AlphaFoldDB" id="A0A075MU35"/>
<dbReference type="eggNOG" id="arCOG00348">
    <property type="taxonomic scope" value="Archaea"/>
</dbReference>
<dbReference type="GeneID" id="41598335"/>
<dbReference type="Gene3D" id="3.40.50.10900">
    <property type="entry name" value="PAC-like subunit"/>
    <property type="match status" value="1"/>
</dbReference>
<dbReference type="SUPFAM" id="SSF159659">
    <property type="entry name" value="Cgl1923-like"/>
    <property type="match status" value="1"/>
</dbReference>
<dbReference type="EMBL" id="CP007174">
    <property type="protein sequence ID" value="AIF84685.1"/>
    <property type="molecule type" value="Genomic_DNA"/>
</dbReference>
<dbReference type="Proteomes" id="UP000028194">
    <property type="component" value="Chromosome"/>
</dbReference>
<evidence type="ECO:0000313" key="2">
    <source>
        <dbReference type="Proteomes" id="UP000028194"/>
    </source>
</evidence>
<keyword evidence="2" id="KW-1185">Reference proteome</keyword>
<dbReference type="PANTHER" id="PTHR35610">
    <property type="entry name" value="3-ISOPROPYLMALATE DEHYDRATASE-RELATED"/>
    <property type="match status" value="1"/>
</dbReference>
<proteinExistence type="predicted"/>
<sequence length="247" mass="26731">MTMTMKLVVLKELQADDNEFTAFASLPDMGRVGGLVSSFLAQHLKCEQVAEVVSSDKPWVSYSNGVVKSASDTYKIFYDRAHKLLVFTGESQPQDPGQLYALCNAFLDYAQKIGTVKKLYGAGGYLREQLTGAPRVCGVVNRPELKKVLARAGIDLVGSEISSITWFNGVILGLAAERGIDAIGLFGEISETTVPQPLAAKSIVSAFSRLEKIPVDTKPLDQHYESILEEIQKKKEPGPGKFGSGTG</sequence>
<dbReference type="RefSeq" id="WP_148701212.1">
    <property type="nucleotide sequence ID" value="NZ_CP007174.1"/>
</dbReference>
<accession>A0A075MU35</accession>
<reference evidence="1 2" key="1">
    <citation type="journal article" date="2014" name="PLoS ONE">
        <title>Genome Sequence of Candidatus Nitrososphaera evergladensis from Group I.1b Enriched from Everglades Soil Reveals Novel Genomic Features of the Ammonia-Oxidizing Archaea.</title>
        <authorList>
            <person name="Zhalnina K.V."/>
            <person name="Dias R."/>
            <person name="Leonard M.T."/>
            <person name="Dorr de Quadros P."/>
            <person name="Camargo F.A."/>
            <person name="Drew J.C."/>
            <person name="Farmerie W.G."/>
            <person name="Daroub S.H."/>
            <person name="Triplett E.W."/>
        </authorList>
    </citation>
    <scope>NUCLEOTIDE SEQUENCE [LARGE SCALE GENOMIC DNA]</scope>
    <source>
        <strain evidence="1 2">SR1</strain>
    </source>
</reference>
<dbReference type="OrthoDB" id="31247at2157"/>
<organism evidence="1 2">
    <name type="scientific">Candidatus Nitrososphaera evergladensis SR1</name>
    <dbReference type="NCBI Taxonomy" id="1459636"/>
    <lineage>
        <taxon>Archaea</taxon>
        <taxon>Nitrososphaerota</taxon>
        <taxon>Nitrososphaeria</taxon>
        <taxon>Nitrososphaerales</taxon>
        <taxon>Nitrososphaeraceae</taxon>
        <taxon>Nitrososphaera</taxon>
    </lineage>
</organism>
<dbReference type="InterPro" id="IPR038389">
    <property type="entry name" value="PSMG2_sf"/>
</dbReference>
<dbReference type="PANTHER" id="PTHR35610:SF7">
    <property type="entry name" value="3-ISOPROPYLMALATE DEHYDRATASE"/>
    <property type="match status" value="1"/>
</dbReference>
<name>A0A075MU35_9ARCH</name>
<gene>
    <name evidence="1" type="ORF">NTE_02642</name>
</gene>
<dbReference type="STRING" id="1459636.NTE_02642"/>
<dbReference type="HOGENOM" id="CLU_075000_1_1_2"/>
<evidence type="ECO:0000313" key="1">
    <source>
        <dbReference type="EMBL" id="AIF84685.1"/>
    </source>
</evidence>